<dbReference type="UniPathway" id="UPA00053">
    <property type="reaction ID" value="UER00087"/>
</dbReference>
<evidence type="ECO:0000256" key="4">
    <source>
        <dbReference type="ARBA" id="ARBA00022857"/>
    </source>
</evidence>
<feature type="binding site" evidence="7">
    <location>
        <position position="210"/>
    </location>
    <ligand>
        <name>NADP(+)</name>
        <dbReference type="ChEBI" id="CHEBI:58349"/>
    </ligand>
</feature>
<dbReference type="CDD" id="cd01065">
    <property type="entry name" value="NAD_bind_Shikimate_DH"/>
    <property type="match status" value="1"/>
</dbReference>
<accession>A0A084JGS7</accession>
<feature type="binding site" evidence="7">
    <location>
        <position position="212"/>
    </location>
    <ligand>
        <name>shikimate</name>
        <dbReference type="ChEBI" id="CHEBI:36208"/>
    </ligand>
</feature>
<evidence type="ECO:0000259" key="8">
    <source>
        <dbReference type="Pfam" id="PF08501"/>
    </source>
</evidence>
<comment type="subunit">
    <text evidence="7">Homodimer.</text>
</comment>
<dbReference type="NCBIfam" id="TIGR00507">
    <property type="entry name" value="aroE"/>
    <property type="match status" value="1"/>
</dbReference>
<feature type="binding site" evidence="7">
    <location>
        <position position="61"/>
    </location>
    <ligand>
        <name>shikimate</name>
        <dbReference type="ChEBI" id="CHEBI:36208"/>
    </ligand>
</feature>
<dbReference type="Gene3D" id="3.40.50.10860">
    <property type="entry name" value="Leucine Dehydrogenase, chain A, domain 1"/>
    <property type="match status" value="1"/>
</dbReference>
<evidence type="ECO:0000313" key="9">
    <source>
        <dbReference type="EMBL" id="KEZ88161.1"/>
    </source>
</evidence>
<sequence length="270" mass="30255">MEFYGILGEKLGHSLSPRIHKIIFQAMEVEGAYKLFEIPKGNLEKFIDALKLLKIKGASVTIPYKEEIIKYLDEISPEAQRIGAVNTISLEDNKLYGYNTDYYGFGYMLKVHNVKIQDSIAVILGNGGATKAAVCYLLDNGAKNVYIVSRTPEINKGINHEKVQLISYEQLKEIQGDMIINTTPVGMFPNEDATPVNDTIINNFQTVVDIVYNPSETKFLLKGKELGKKVVGGLSMLIGQGVKAQEIWQKNSIDDQVIKDIYEILNREFS</sequence>
<comment type="caution">
    <text evidence="7">Lacks conserved residue(s) required for the propagation of feature annotation.</text>
</comment>
<dbReference type="GO" id="GO:0009423">
    <property type="term" value="P:chorismate biosynthetic process"/>
    <property type="evidence" value="ECO:0007669"/>
    <property type="project" value="UniProtKB-UniRule"/>
</dbReference>
<dbReference type="GO" id="GO:0050661">
    <property type="term" value="F:NADP binding"/>
    <property type="evidence" value="ECO:0007669"/>
    <property type="project" value="InterPro"/>
</dbReference>
<feature type="domain" description="Shikimate dehydrogenase substrate binding N-terminal" evidence="8">
    <location>
        <begin position="6"/>
        <end position="88"/>
    </location>
</feature>
<dbReference type="EMBL" id="JPMD01000004">
    <property type="protein sequence ID" value="KEZ88161.1"/>
    <property type="molecule type" value="Genomic_DNA"/>
</dbReference>
<evidence type="ECO:0000256" key="3">
    <source>
        <dbReference type="ARBA" id="ARBA00022605"/>
    </source>
</evidence>
<protein>
    <recommendedName>
        <fullName evidence="2 7">Shikimate dehydrogenase (NADP(+))</fullName>
        <shortName evidence="7">SDH</shortName>
        <ecNumber evidence="2 7">1.1.1.25</ecNumber>
    </recommendedName>
</protein>
<evidence type="ECO:0000256" key="2">
    <source>
        <dbReference type="ARBA" id="ARBA00012962"/>
    </source>
</evidence>
<dbReference type="PANTHER" id="PTHR21089:SF1">
    <property type="entry name" value="BIFUNCTIONAL 3-DEHYDROQUINATE DEHYDRATASE_SHIKIMATE DEHYDROGENASE, CHLOROPLASTIC"/>
    <property type="match status" value="1"/>
</dbReference>
<dbReference type="RefSeq" id="WP_035130160.1">
    <property type="nucleotide sequence ID" value="NZ_JPMD01000004.1"/>
</dbReference>
<comment type="pathway">
    <text evidence="1 7">Metabolic intermediate biosynthesis; chorismate biosynthesis; chorismate from D-erythrose 4-phosphate and phosphoenolpyruvate: step 4/7.</text>
</comment>
<feature type="active site" description="Proton acceptor" evidence="7">
    <location>
        <position position="65"/>
    </location>
</feature>
<dbReference type="GO" id="GO:0019632">
    <property type="term" value="P:shikimate metabolic process"/>
    <property type="evidence" value="ECO:0007669"/>
    <property type="project" value="InterPro"/>
</dbReference>
<evidence type="ECO:0000256" key="1">
    <source>
        <dbReference type="ARBA" id="ARBA00004871"/>
    </source>
</evidence>
<evidence type="ECO:0000256" key="6">
    <source>
        <dbReference type="ARBA" id="ARBA00023141"/>
    </source>
</evidence>
<feature type="binding site" evidence="7">
    <location>
        <position position="240"/>
    </location>
    <ligand>
        <name>shikimate</name>
        <dbReference type="ChEBI" id="CHEBI:36208"/>
    </ligand>
</feature>
<feature type="binding site" evidence="7">
    <location>
        <begin position="125"/>
        <end position="129"/>
    </location>
    <ligand>
        <name>NADP(+)</name>
        <dbReference type="ChEBI" id="CHEBI:58349"/>
    </ligand>
</feature>
<dbReference type="InterPro" id="IPR022893">
    <property type="entry name" value="Shikimate_DH_fam"/>
</dbReference>
<dbReference type="HAMAP" id="MF_00222">
    <property type="entry name" value="Shikimate_DH_AroE"/>
    <property type="match status" value="1"/>
</dbReference>
<comment type="similarity">
    <text evidence="7">Belongs to the shikimate dehydrogenase family.</text>
</comment>
<keyword evidence="10" id="KW-1185">Reference proteome</keyword>
<name>A0A084JGS7_9CLOT</name>
<dbReference type="SUPFAM" id="SSF53223">
    <property type="entry name" value="Aminoacid dehydrogenase-like, N-terminal domain"/>
    <property type="match status" value="1"/>
</dbReference>
<feature type="binding site" evidence="7">
    <location>
        <position position="101"/>
    </location>
    <ligand>
        <name>shikimate</name>
        <dbReference type="ChEBI" id="CHEBI:36208"/>
    </ligand>
</feature>
<keyword evidence="5 7" id="KW-0560">Oxidoreductase</keyword>
<dbReference type="Pfam" id="PF08501">
    <property type="entry name" value="Shikimate_dh_N"/>
    <property type="match status" value="1"/>
</dbReference>
<dbReference type="GO" id="GO:0005829">
    <property type="term" value="C:cytosol"/>
    <property type="evidence" value="ECO:0007669"/>
    <property type="project" value="TreeGrafter"/>
</dbReference>
<keyword evidence="4 7" id="KW-0521">NADP</keyword>
<evidence type="ECO:0000256" key="5">
    <source>
        <dbReference type="ARBA" id="ARBA00023002"/>
    </source>
</evidence>
<dbReference type="SUPFAM" id="SSF51735">
    <property type="entry name" value="NAD(P)-binding Rossmann-fold domains"/>
    <property type="match status" value="1"/>
</dbReference>
<dbReference type="InterPro" id="IPR046346">
    <property type="entry name" value="Aminoacid_DH-like_N_sf"/>
</dbReference>
<proteinExistence type="inferred from homology"/>
<feature type="binding site" evidence="7">
    <location>
        <position position="233"/>
    </location>
    <ligand>
        <name>NADP(+)</name>
        <dbReference type="ChEBI" id="CHEBI:58349"/>
    </ligand>
</feature>
<gene>
    <name evidence="7" type="primary">aroE</name>
    <name evidence="9" type="ORF">IO99_03290</name>
</gene>
<evidence type="ECO:0000313" key="10">
    <source>
        <dbReference type="Proteomes" id="UP000028542"/>
    </source>
</evidence>
<dbReference type="Gene3D" id="3.40.50.720">
    <property type="entry name" value="NAD(P)-binding Rossmann-like Domain"/>
    <property type="match status" value="1"/>
</dbReference>
<dbReference type="STRING" id="318464.IO99_03290"/>
<organism evidence="9 10">
    <name type="scientific">Clostridium sulfidigenes</name>
    <dbReference type="NCBI Taxonomy" id="318464"/>
    <lineage>
        <taxon>Bacteria</taxon>
        <taxon>Bacillati</taxon>
        <taxon>Bacillota</taxon>
        <taxon>Clostridia</taxon>
        <taxon>Eubacteriales</taxon>
        <taxon>Clostridiaceae</taxon>
        <taxon>Clostridium</taxon>
    </lineage>
</organism>
<dbReference type="InterPro" id="IPR013708">
    <property type="entry name" value="Shikimate_DH-bd_N"/>
</dbReference>
<dbReference type="GO" id="GO:0008652">
    <property type="term" value="P:amino acid biosynthetic process"/>
    <property type="evidence" value="ECO:0007669"/>
    <property type="project" value="UniProtKB-KW"/>
</dbReference>
<feature type="binding site" evidence="7">
    <location>
        <begin position="14"/>
        <end position="16"/>
    </location>
    <ligand>
        <name>shikimate</name>
        <dbReference type="ChEBI" id="CHEBI:36208"/>
    </ligand>
</feature>
<dbReference type="PANTHER" id="PTHR21089">
    <property type="entry name" value="SHIKIMATE DEHYDROGENASE"/>
    <property type="match status" value="1"/>
</dbReference>
<dbReference type="GO" id="GO:0004764">
    <property type="term" value="F:shikimate 3-dehydrogenase (NADP+) activity"/>
    <property type="evidence" value="ECO:0007669"/>
    <property type="project" value="UniProtKB-UniRule"/>
</dbReference>
<keyword evidence="6 7" id="KW-0057">Aromatic amino acid biosynthesis</keyword>
<keyword evidence="3 7" id="KW-0028">Amino-acid biosynthesis</keyword>
<dbReference type="Proteomes" id="UP000028542">
    <property type="component" value="Unassembled WGS sequence"/>
</dbReference>
<comment type="catalytic activity">
    <reaction evidence="7">
        <text>shikimate + NADP(+) = 3-dehydroshikimate + NADPH + H(+)</text>
        <dbReference type="Rhea" id="RHEA:17737"/>
        <dbReference type="ChEBI" id="CHEBI:15378"/>
        <dbReference type="ChEBI" id="CHEBI:16630"/>
        <dbReference type="ChEBI" id="CHEBI:36208"/>
        <dbReference type="ChEBI" id="CHEBI:57783"/>
        <dbReference type="ChEBI" id="CHEBI:58349"/>
        <dbReference type="EC" id="1.1.1.25"/>
    </reaction>
</comment>
<comment type="function">
    <text evidence="7">Involved in the biosynthesis of the chorismate, which leads to the biosynthesis of aromatic amino acids. Catalyzes the reversible NADPH linked reduction of 3-dehydroshikimate (DHSA) to yield shikimate (SA).</text>
</comment>
<dbReference type="GO" id="GO:0009073">
    <property type="term" value="P:aromatic amino acid family biosynthetic process"/>
    <property type="evidence" value="ECO:0007669"/>
    <property type="project" value="UniProtKB-KW"/>
</dbReference>
<dbReference type="AlphaFoldDB" id="A0A084JGS7"/>
<comment type="caution">
    <text evidence="9">The sequence shown here is derived from an EMBL/GenBank/DDBJ whole genome shotgun (WGS) entry which is preliminary data.</text>
</comment>
<dbReference type="InterPro" id="IPR036291">
    <property type="entry name" value="NAD(P)-bd_dom_sf"/>
</dbReference>
<reference evidence="9 10" key="1">
    <citation type="submission" date="2014-07" db="EMBL/GenBank/DDBJ databases">
        <title>Draft genome of Clostridium sulfidigenes 113A isolated from sediments associated with methane hydrate from Krishna Godavari basin.</title>
        <authorList>
            <person name="Honkalas V.S."/>
            <person name="Dabir A.P."/>
            <person name="Arora P."/>
            <person name="Dhakephalkar P.K."/>
        </authorList>
    </citation>
    <scope>NUCLEOTIDE SEQUENCE [LARGE SCALE GENOMIC DNA]</scope>
    <source>
        <strain evidence="9 10">113A</strain>
    </source>
</reference>
<feature type="binding site" evidence="7">
    <location>
        <position position="86"/>
    </location>
    <ligand>
        <name>shikimate</name>
        <dbReference type="ChEBI" id="CHEBI:36208"/>
    </ligand>
</feature>
<dbReference type="eggNOG" id="COG0169">
    <property type="taxonomic scope" value="Bacteria"/>
</dbReference>
<dbReference type="InterPro" id="IPR011342">
    <property type="entry name" value="Shikimate_DH"/>
</dbReference>
<dbReference type="EC" id="1.1.1.25" evidence="2 7"/>
<evidence type="ECO:0000256" key="7">
    <source>
        <dbReference type="HAMAP-Rule" id="MF_00222"/>
    </source>
</evidence>